<evidence type="ECO:0000313" key="1">
    <source>
        <dbReference type="EMBL" id="MBT2135544.1"/>
    </source>
</evidence>
<dbReference type="SUPFAM" id="SSF53474">
    <property type="entry name" value="alpha/beta-Hydrolases"/>
    <property type="match status" value="1"/>
</dbReference>
<dbReference type="EMBL" id="JAHFVK010000002">
    <property type="protein sequence ID" value="MBT2135544.1"/>
    <property type="molecule type" value="Genomic_DNA"/>
</dbReference>
<organism evidence="1 2">
    <name type="scientific">Croceibacterium selenioxidans</name>
    <dbReference type="NCBI Taxonomy" id="2838833"/>
    <lineage>
        <taxon>Bacteria</taxon>
        <taxon>Pseudomonadati</taxon>
        <taxon>Pseudomonadota</taxon>
        <taxon>Alphaproteobacteria</taxon>
        <taxon>Sphingomonadales</taxon>
        <taxon>Erythrobacteraceae</taxon>
        <taxon>Croceibacterium</taxon>
    </lineage>
</organism>
<accession>A0ABS5W772</accession>
<reference evidence="1 2" key="1">
    <citation type="submission" date="2021-05" db="EMBL/GenBank/DDBJ databases">
        <title>Croceibacterium sp. LX-88 genome sequence.</title>
        <authorList>
            <person name="Luo X."/>
        </authorList>
    </citation>
    <scope>NUCLEOTIDE SEQUENCE [LARGE SCALE GENOMIC DNA]</scope>
    <source>
        <strain evidence="1 2">LX-88</strain>
    </source>
</reference>
<dbReference type="Pfam" id="PF06821">
    <property type="entry name" value="Ser_hydrolase"/>
    <property type="match status" value="1"/>
</dbReference>
<name>A0ABS5W772_9SPHN</name>
<dbReference type="RefSeq" id="WP_214537246.1">
    <property type="nucleotide sequence ID" value="NZ_JAHFVK010000002.1"/>
</dbReference>
<dbReference type="Gene3D" id="3.40.50.1820">
    <property type="entry name" value="alpha/beta hydrolase"/>
    <property type="match status" value="1"/>
</dbReference>
<keyword evidence="1" id="KW-0378">Hydrolase</keyword>
<gene>
    <name evidence="1" type="ORF">KK137_14495</name>
</gene>
<dbReference type="GO" id="GO:0016787">
    <property type="term" value="F:hydrolase activity"/>
    <property type="evidence" value="ECO:0007669"/>
    <property type="project" value="UniProtKB-KW"/>
</dbReference>
<sequence>MLWNYPEAEEPLFLIVPGLFNSGPDHWQTHWESQLPGSARVELGLWDDPQRNAWVNQLNLAIHSAGQPVILVAHSLGCHAVSWWAEYERPDPSGPVKGALLVAPPEVENPGLDERLARFAPVVKQSLPFPSIVVASRDDPYIAFGRARRLARIWKSRFVDAGWLGHINSESNLREWPFGLFLLRQLRDSVAPALQPLVAGGNYEALLRSRNGTGTPSLALR</sequence>
<protein>
    <submittedName>
        <fullName evidence="1">Alpha/beta hydrolase</fullName>
    </submittedName>
</protein>
<dbReference type="Proteomes" id="UP000811255">
    <property type="component" value="Unassembled WGS sequence"/>
</dbReference>
<proteinExistence type="predicted"/>
<keyword evidence="2" id="KW-1185">Reference proteome</keyword>
<comment type="caution">
    <text evidence="1">The sequence shown here is derived from an EMBL/GenBank/DDBJ whole genome shotgun (WGS) entry which is preliminary data.</text>
</comment>
<evidence type="ECO:0000313" key="2">
    <source>
        <dbReference type="Proteomes" id="UP000811255"/>
    </source>
</evidence>
<dbReference type="InterPro" id="IPR010662">
    <property type="entry name" value="RBBP9/YdeN"/>
</dbReference>
<dbReference type="InterPro" id="IPR029058">
    <property type="entry name" value="AB_hydrolase_fold"/>
</dbReference>